<dbReference type="OrthoDB" id="2360978at2"/>
<evidence type="ECO:0000313" key="1">
    <source>
        <dbReference type="EMBL" id="KUP07876.1"/>
    </source>
</evidence>
<proteinExistence type="predicted"/>
<dbReference type="EMBL" id="LDYG01000019">
    <property type="protein sequence ID" value="KUP07876.1"/>
    <property type="molecule type" value="Genomic_DNA"/>
</dbReference>
<keyword evidence="2" id="KW-1185">Reference proteome</keyword>
<accession>A0A147KAW0</accession>
<dbReference type="Gene3D" id="3.40.50.2300">
    <property type="match status" value="1"/>
</dbReference>
<reference evidence="1 2" key="1">
    <citation type="journal article" date="2016" name="Front. Microbiol.">
        <title>Microevolution Analysis of Bacillus coahuilensis Unveils Differences in Phosphorus Acquisition Strategies and Their Regulation.</title>
        <authorList>
            <person name="Gomez-Lunar Z."/>
            <person name="Hernandez-Gonzalez I."/>
            <person name="Rodriguez-Torres M.D."/>
            <person name="Souza V."/>
            <person name="Olmedo-Alvarez G."/>
        </authorList>
    </citation>
    <scope>NUCLEOTIDE SEQUENCE [LARGE SCALE GENOMIC DNA]</scope>
    <source>
        <strain evidence="2">p1.1.43</strain>
    </source>
</reference>
<dbReference type="SUPFAM" id="SSF52788">
    <property type="entry name" value="Phosphotyrosine protein phosphatases I"/>
    <property type="match status" value="1"/>
</dbReference>
<dbReference type="InterPro" id="IPR036196">
    <property type="entry name" value="Ptyr_pPase_sf"/>
</dbReference>
<organism evidence="1 2">
    <name type="scientific">Bacillus coahuilensis p1.1.43</name>
    <dbReference type="NCBI Taxonomy" id="1150625"/>
    <lineage>
        <taxon>Bacteria</taxon>
        <taxon>Bacillati</taxon>
        <taxon>Bacillota</taxon>
        <taxon>Bacilli</taxon>
        <taxon>Bacillales</taxon>
        <taxon>Bacillaceae</taxon>
        <taxon>Bacillus</taxon>
    </lineage>
</organism>
<protein>
    <recommendedName>
        <fullName evidence="3">Phosphotyrosine protein phosphatase I domain-containing protein</fullName>
    </recommendedName>
</protein>
<sequence length="140" mass="15997">MRQSIFFISKDPTRCLMAKGWASKLPSTKWTFQSGGASTGILDELPKRAMYEVNLPIPEEIPSFHDVTVQEAHHVIWIRDKEAGETLPPLLEKASNVISWDIKNPSFEDTSYEEQHALYQEICDDIALKVLELSHYLLSH</sequence>
<dbReference type="PATRIC" id="fig|1150625.3.peg.778"/>
<dbReference type="STRING" id="1150625.Q75_03715"/>
<comment type="caution">
    <text evidence="1">The sequence shown here is derived from an EMBL/GenBank/DDBJ whole genome shotgun (WGS) entry which is preliminary data.</text>
</comment>
<name>A0A147KAW0_9BACI</name>
<dbReference type="Proteomes" id="UP000074108">
    <property type="component" value="Unassembled WGS sequence"/>
</dbReference>
<evidence type="ECO:0000313" key="2">
    <source>
        <dbReference type="Proteomes" id="UP000074108"/>
    </source>
</evidence>
<gene>
    <name evidence="1" type="ORF">Q75_03715</name>
</gene>
<evidence type="ECO:0008006" key="3">
    <source>
        <dbReference type="Google" id="ProtNLM"/>
    </source>
</evidence>
<dbReference type="AlphaFoldDB" id="A0A147KAW0"/>
<dbReference type="RefSeq" id="WP_059350423.1">
    <property type="nucleotide sequence ID" value="NZ_LDYG01000019.1"/>
</dbReference>